<dbReference type="GO" id="GO:0006508">
    <property type="term" value="P:proteolysis"/>
    <property type="evidence" value="ECO:0007669"/>
    <property type="project" value="UniProtKB-KW"/>
</dbReference>
<evidence type="ECO:0000313" key="19">
    <source>
        <dbReference type="Proteomes" id="UP000886780"/>
    </source>
</evidence>
<keyword evidence="6" id="KW-0645">Protease</keyword>
<dbReference type="GO" id="GO:0009002">
    <property type="term" value="F:serine-type D-Ala-D-Ala carboxypeptidase activity"/>
    <property type="evidence" value="ECO:0007669"/>
    <property type="project" value="UniProtKB-EC"/>
</dbReference>
<dbReference type="SUPFAM" id="SSF69189">
    <property type="entry name" value="Penicillin-binding protein associated domain"/>
    <property type="match status" value="1"/>
</dbReference>
<evidence type="ECO:0000256" key="4">
    <source>
        <dbReference type="ARBA" id="ARBA00012448"/>
    </source>
</evidence>
<dbReference type="InterPro" id="IPR015956">
    <property type="entry name" value="Peniciliin-bd_prot_C_sf"/>
</dbReference>
<dbReference type="PANTHER" id="PTHR21581:SF33">
    <property type="entry name" value="D-ALANYL-D-ALANINE CARBOXYPEPTIDASE DACB"/>
    <property type="match status" value="1"/>
</dbReference>
<accession>A0A9D1W2R5</accession>
<evidence type="ECO:0000313" key="18">
    <source>
        <dbReference type="EMBL" id="HIX51210.1"/>
    </source>
</evidence>
<dbReference type="PRINTS" id="PR00725">
    <property type="entry name" value="DADACBPTASE1"/>
</dbReference>
<dbReference type="InterPro" id="IPR012907">
    <property type="entry name" value="Peptidase_S11_C"/>
</dbReference>
<feature type="active site" evidence="13">
    <location>
        <position position="105"/>
    </location>
</feature>
<evidence type="ECO:0000256" key="15">
    <source>
        <dbReference type="RuleBase" id="RU004016"/>
    </source>
</evidence>
<evidence type="ECO:0000256" key="14">
    <source>
        <dbReference type="PIRSR" id="PIRSR618044-2"/>
    </source>
</evidence>
<reference evidence="18" key="1">
    <citation type="journal article" date="2021" name="PeerJ">
        <title>Extensive microbial diversity within the chicken gut microbiome revealed by metagenomics and culture.</title>
        <authorList>
            <person name="Gilroy R."/>
            <person name="Ravi A."/>
            <person name="Getino M."/>
            <person name="Pursley I."/>
            <person name="Horton D.L."/>
            <person name="Alikhan N.F."/>
            <person name="Baker D."/>
            <person name="Gharbi K."/>
            <person name="Hall N."/>
            <person name="Watson M."/>
            <person name="Adriaenssens E.M."/>
            <person name="Foster-Nyarko E."/>
            <person name="Jarju S."/>
            <person name="Secka A."/>
            <person name="Antonio M."/>
            <person name="Oren A."/>
            <person name="Chaudhuri R.R."/>
            <person name="La Ragione R."/>
            <person name="Hildebrand F."/>
            <person name="Pallen M.J."/>
        </authorList>
    </citation>
    <scope>NUCLEOTIDE SEQUENCE</scope>
    <source>
        <strain evidence="18">ChiGjej4B4-12881</strain>
    </source>
</reference>
<comment type="function">
    <text evidence="1">Removes C-terminal D-alanyl residues from sugar-peptide cell wall precursors.</text>
</comment>
<evidence type="ECO:0000256" key="1">
    <source>
        <dbReference type="ARBA" id="ARBA00003217"/>
    </source>
</evidence>
<keyword evidence="8" id="KW-0378">Hydrolase</keyword>
<keyword evidence="9" id="KW-0133">Cell shape</keyword>
<dbReference type="GO" id="GO:0008360">
    <property type="term" value="P:regulation of cell shape"/>
    <property type="evidence" value="ECO:0007669"/>
    <property type="project" value="UniProtKB-KW"/>
</dbReference>
<feature type="active site" description="Acyl-ester intermediate" evidence="13">
    <location>
        <position position="50"/>
    </location>
</feature>
<evidence type="ECO:0000256" key="10">
    <source>
        <dbReference type="ARBA" id="ARBA00022984"/>
    </source>
</evidence>
<dbReference type="AlphaFoldDB" id="A0A9D1W2R5"/>
<comment type="pathway">
    <text evidence="2">Cell wall biogenesis; peptidoglycan biosynthesis.</text>
</comment>
<dbReference type="InterPro" id="IPR001967">
    <property type="entry name" value="Peptidase_S11_N"/>
</dbReference>
<feature type="domain" description="Peptidase S11 D-Ala-D-Ala carboxypeptidase A C-terminal" evidence="17">
    <location>
        <begin position="329"/>
        <end position="377"/>
    </location>
</feature>
<feature type="binding site" evidence="14">
    <location>
        <position position="225"/>
    </location>
    <ligand>
        <name>substrate</name>
    </ligand>
</feature>
<dbReference type="Pfam" id="PF07943">
    <property type="entry name" value="PBP5_C"/>
    <property type="match status" value="1"/>
</dbReference>
<evidence type="ECO:0000256" key="2">
    <source>
        <dbReference type="ARBA" id="ARBA00004752"/>
    </source>
</evidence>
<evidence type="ECO:0000256" key="9">
    <source>
        <dbReference type="ARBA" id="ARBA00022960"/>
    </source>
</evidence>
<name>A0A9D1W2R5_9FIRM</name>
<reference evidence="18" key="2">
    <citation type="submission" date="2021-04" db="EMBL/GenBank/DDBJ databases">
        <authorList>
            <person name="Gilroy R."/>
        </authorList>
    </citation>
    <scope>NUCLEOTIDE SEQUENCE</scope>
    <source>
        <strain evidence="18">ChiGjej4B4-12881</strain>
    </source>
</reference>
<dbReference type="InterPro" id="IPR012338">
    <property type="entry name" value="Beta-lactam/transpept-like"/>
</dbReference>
<keyword evidence="5 18" id="KW-0121">Carboxypeptidase</keyword>
<feature type="active site" description="Proton acceptor" evidence="13">
    <location>
        <position position="53"/>
    </location>
</feature>
<dbReference type="Gene3D" id="2.60.410.10">
    <property type="entry name" value="D-Ala-D-Ala carboxypeptidase, C-terminal domain"/>
    <property type="match status" value="1"/>
</dbReference>
<dbReference type="Gene3D" id="3.40.710.10">
    <property type="entry name" value="DD-peptidase/beta-lactamase superfamily"/>
    <property type="match status" value="1"/>
</dbReference>
<keyword evidence="7" id="KW-0732">Signal</keyword>
<dbReference type="PANTHER" id="PTHR21581">
    <property type="entry name" value="D-ALANYL-D-ALANINE CARBOXYPEPTIDASE"/>
    <property type="match status" value="1"/>
</dbReference>
<dbReference type="Pfam" id="PF00768">
    <property type="entry name" value="Peptidase_S11"/>
    <property type="match status" value="1"/>
</dbReference>
<evidence type="ECO:0000256" key="12">
    <source>
        <dbReference type="ARBA" id="ARBA00034000"/>
    </source>
</evidence>
<evidence type="ECO:0000259" key="16">
    <source>
        <dbReference type="Pfam" id="PF00768"/>
    </source>
</evidence>
<dbReference type="GO" id="GO:0009252">
    <property type="term" value="P:peptidoglycan biosynthetic process"/>
    <property type="evidence" value="ECO:0007669"/>
    <property type="project" value="UniProtKB-KW"/>
</dbReference>
<evidence type="ECO:0000256" key="3">
    <source>
        <dbReference type="ARBA" id="ARBA00007164"/>
    </source>
</evidence>
<dbReference type="Proteomes" id="UP000886780">
    <property type="component" value="Unassembled WGS sequence"/>
</dbReference>
<evidence type="ECO:0000256" key="13">
    <source>
        <dbReference type="PIRSR" id="PIRSR618044-1"/>
    </source>
</evidence>
<keyword evidence="11" id="KW-0961">Cell wall biogenesis/degradation</keyword>
<sequence length="398" mass="43011">MTGAGAGGPEQAAEAAAEPEIYALAAVLTDGDTGRILWGKNERERRPMASTTKIMTCILALEEGDLEDIAVFSPLAASQPQVHLGAPAGRSFYLKDLLYSLMLESHNDTAVAVAECVSGSVEEFVAEMNRKAGELGCEDTWFVTPNGLDGTSLDGSGRERAHSTTAADLARIMRYCLRESPAREEFQAITGTSSYTFKDTEGIGTYSCANHNALLTMMEGAVSGKTGFTGEAGYSYVGALERDGKCLIVALLGSGWPPNKTYKWSDTRALMEYGLENYEYQEVWRDVDIQPAAVENGIPESGNLGETAFVELEAEPGGSGRSVRLLLREGEEVQVRYEGTEKLPAPVREGEEAGRVIYSLNGETVASFPVTAQGSVGEITLRWCLEDVLEKYFLRSFT</sequence>
<evidence type="ECO:0000256" key="5">
    <source>
        <dbReference type="ARBA" id="ARBA00022645"/>
    </source>
</evidence>
<evidence type="ECO:0000256" key="11">
    <source>
        <dbReference type="ARBA" id="ARBA00023316"/>
    </source>
</evidence>
<evidence type="ECO:0000256" key="6">
    <source>
        <dbReference type="ARBA" id="ARBA00022670"/>
    </source>
</evidence>
<dbReference type="SUPFAM" id="SSF56601">
    <property type="entry name" value="beta-lactamase/transpeptidase-like"/>
    <property type="match status" value="1"/>
</dbReference>
<evidence type="ECO:0000256" key="7">
    <source>
        <dbReference type="ARBA" id="ARBA00022729"/>
    </source>
</evidence>
<feature type="domain" description="Peptidase S11 D-alanyl-D-alanine carboxypeptidase A N-terminal" evidence="16">
    <location>
        <begin position="14"/>
        <end position="253"/>
    </location>
</feature>
<evidence type="ECO:0000259" key="17">
    <source>
        <dbReference type="Pfam" id="PF07943"/>
    </source>
</evidence>
<proteinExistence type="inferred from homology"/>
<dbReference type="EMBL" id="DXEU01000005">
    <property type="protein sequence ID" value="HIX51210.1"/>
    <property type="molecule type" value="Genomic_DNA"/>
</dbReference>
<keyword evidence="10" id="KW-0573">Peptidoglycan synthesis</keyword>
<gene>
    <name evidence="18" type="ORF">IAA28_00205</name>
</gene>
<protein>
    <recommendedName>
        <fullName evidence="4">serine-type D-Ala-D-Ala carboxypeptidase</fullName>
        <ecNumber evidence="4">3.4.16.4</ecNumber>
    </recommendedName>
</protein>
<dbReference type="InterPro" id="IPR018044">
    <property type="entry name" value="Peptidase_S11"/>
</dbReference>
<comment type="caution">
    <text evidence="18">The sequence shown here is derived from an EMBL/GenBank/DDBJ whole genome shotgun (WGS) entry which is preliminary data.</text>
</comment>
<comment type="catalytic activity">
    <reaction evidence="12">
        <text>Preferential cleavage: (Ac)2-L-Lys-D-Ala-|-D-Ala. Also transpeptidation of peptidyl-alanyl moieties that are N-acyl substituents of D-alanine.</text>
        <dbReference type="EC" id="3.4.16.4"/>
    </reaction>
</comment>
<dbReference type="EC" id="3.4.16.4" evidence="4"/>
<dbReference type="GO" id="GO:0071555">
    <property type="term" value="P:cell wall organization"/>
    <property type="evidence" value="ECO:0007669"/>
    <property type="project" value="UniProtKB-KW"/>
</dbReference>
<dbReference type="InterPro" id="IPR037167">
    <property type="entry name" value="Peptidase_S11_C_sf"/>
</dbReference>
<comment type="similarity">
    <text evidence="3 15">Belongs to the peptidase S11 family.</text>
</comment>
<evidence type="ECO:0000256" key="8">
    <source>
        <dbReference type="ARBA" id="ARBA00022801"/>
    </source>
</evidence>
<organism evidence="18 19">
    <name type="scientific">Candidatus Lachnoclostridium stercoripullorum</name>
    <dbReference type="NCBI Taxonomy" id="2838635"/>
    <lineage>
        <taxon>Bacteria</taxon>
        <taxon>Bacillati</taxon>
        <taxon>Bacillota</taxon>
        <taxon>Clostridia</taxon>
        <taxon>Lachnospirales</taxon>
        <taxon>Lachnospiraceae</taxon>
    </lineage>
</organism>